<dbReference type="EMBL" id="JAACJN010000025">
    <property type="protein sequence ID" value="KAF5388992.1"/>
    <property type="molecule type" value="Genomic_DNA"/>
</dbReference>
<evidence type="ECO:0000256" key="5">
    <source>
        <dbReference type="SAM" id="SignalP"/>
    </source>
</evidence>
<dbReference type="Gene3D" id="3.50.50.60">
    <property type="entry name" value="FAD/NAD(P)-binding domain"/>
    <property type="match status" value="2"/>
</dbReference>
<evidence type="ECO:0000313" key="7">
    <source>
        <dbReference type="Proteomes" id="UP000518752"/>
    </source>
</evidence>
<name>A0A8H5HT09_9AGAR</name>
<gene>
    <name evidence="6" type="ORF">D9757_005129</name>
</gene>
<accession>A0A8H5HT09</accession>
<feature type="signal peptide" evidence="5">
    <location>
        <begin position="1"/>
        <end position="17"/>
    </location>
</feature>
<protein>
    <recommendedName>
        <fullName evidence="8">FAD/NAD(P)-binding domain-containing protein</fullName>
    </recommendedName>
</protein>
<sequence length="583" mass="66022">MIFHAAFVLSLILSSTAVQLPFRYNEPETADSSSSSYQFKWPIRKVAIVGAGAGGLVTYREFTRQGFQVRVFERDSVPGGNWHYTEEVPIDAPIPNLDPSIADFRPSLPPEGAPWPYEQRLDGLEPKVVRDIKKEHRAPKPIFDRLNTTNPKQAQQFREYPWPDYAPISPTRNHVQRYIRSYASYLGINSNDDNPDISYNTRVERVDKRYTQDGEEAGWTLILRQVTQTGSNSCKIRWWTEDFDAVVVASGRYGAPNIPRIQGIQQWANIQPNLLIHSRQYRRPEAFANQSVLVIGGSVSGPEIAQDISVTASKVYLSVRASEGSILTESRKRYLSRLPQNVSIVQEIKSFHPLPDDGEGLRSGVIEFVDSTLLRGIDRIIFGTGYRYGFPFLPQFHSSSLRPNETIPTKSGKPQPLVTDGTHIRSLHLDIFYIEEPTIGFINGKCVNNGIDTFSFSEYTSSALAKVWAGHARIPSTRKMWDLHWKRLEDAGGSYGKSFLLLGDIRERERIRQLVGWLNQEAVEYGGHQLSAPAESRYEIARIWAISQFPAYFSNQNITGFTASEFLNGNQIAEAWSLSRDDW</sequence>
<keyword evidence="5" id="KW-0732">Signal</keyword>
<comment type="similarity">
    <text evidence="1">Belongs to the FMO family.</text>
</comment>
<evidence type="ECO:0000256" key="4">
    <source>
        <dbReference type="ARBA" id="ARBA00023002"/>
    </source>
</evidence>
<dbReference type="InterPro" id="IPR050346">
    <property type="entry name" value="FMO-like"/>
</dbReference>
<proteinExistence type="inferred from homology"/>
<dbReference type="InterPro" id="IPR036188">
    <property type="entry name" value="FAD/NAD-bd_sf"/>
</dbReference>
<feature type="chain" id="PRO_5034200752" description="FAD/NAD(P)-binding domain-containing protein" evidence="5">
    <location>
        <begin position="18"/>
        <end position="583"/>
    </location>
</feature>
<keyword evidence="3" id="KW-0274">FAD</keyword>
<dbReference type="GO" id="GO:0050661">
    <property type="term" value="F:NADP binding"/>
    <property type="evidence" value="ECO:0007669"/>
    <property type="project" value="InterPro"/>
</dbReference>
<evidence type="ECO:0008006" key="8">
    <source>
        <dbReference type="Google" id="ProtNLM"/>
    </source>
</evidence>
<dbReference type="Pfam" id="PF00743">
    <property type="entry name" value="FMO-like"/>
    <property type="match status" value="1"/>
</dbReference>
<dbReference type="OrthoDB" id="66881at2759"/>
<keyword evidence="7" id="KW-1185">Reference proteome</keyword>
<dbReference type="PANTHER" id="PTHR23023">
    <property type="entry name" value="DIMETHYLANILINE MONOOXYGENASE"/>
    <property type="match status" value="1"/>
</dbReference>
<evidence type="ECO:0000256" key="3">
    <source>
        <dbReference type="ARBA" id="ARBA00022827"/>
    </source>
</evidence>
<keyword evidence="2" id="KW-0285">Flavoprotein</keyword>
<dbReference type="InterPro" id="IPR020946">
    <property type="entry name" value="Flavin_mOase-like"/>
</dbReference>
<dbReference type="GO" id="GO:0004499">
    <property type="term" value="F:N,N-dimethylaniline monooxygenase activity"/>
    <property type="evidence" value="ECO:0007669"/>
    <property type="project" value="InterPro"/>
</dbReference>
<organism evidence="6 7">
    <name type="scientific">Collybiopsis confluens</name>
    <dbReference type="NCBI Taxonomy" id="2823264"/>
    <lineage>
        <taxon>Eukaryota</taxon>
        <taxon>Fungi</taxon>
        <taxon>Dikarya</taxon>
        <taxon>Basidiomycota</taxon>
        <taxon>Agaricomycotina</taxon>
        <taxon>Agaricomycetes</taxon>
        <taxon>Agaricomycetidae</taxon>
        <taxon>Agaricales</taxon>
        <taxon>Marasmiineae</taxon>
        <taxon>Omphalotaceae</taxon>
        <taxon>Collybiopsis</taxon>
    </lineage>
</organism>
<reference evidence="6 7" key="1">
    <citation type="journal article" date="2020" name="ISME J.">
        <title>Uncovering the hidden diversity of litter-decomposition mechanisms in mushroom-forming fungi.</title>
        <authorList>
            <person name="Floudas D."/>
            <person name="Bentzer J."/>
            <person name="Ahren D."/>
            <person name="Johansson T."/>
            <person name="Persson P."/>
            <person name="Tunlid A."/>
        </authorList>
    </citation>
    <scope>NUCLEOTIDE SEQUENCE [LARGE SCALE GENOMIC DNA]</scope>
    <source>
        <strain evidence="6 7">CBS 406.79</strain>
    </source>
</reference>
<keyword evidence="4" id="KW-0560">Oxidoreductase</keyword>
<dbReference type="Pfam" id="PF13450">
    <property type="entry name" value="NAD_binding_8"/>
    <property type="match status" value="1"/>
</dbReference>
<dbReference type="AlphaFoldDB" id="A0A8H5HT09"/>
<dbReference type="Proteomes" id="UP000518752">
    <property type="component" value="Unassembled WGS sequence"/>
</dbReference>
<dbReference type="GO" id="GO:0050660">
    <property type="term" value="F:flavin adenine dinucleotide binding"/>
    <property type="evidence" value="ECO:0007669"/>
    <property type="project" value="InterPro"/>
</dbReference>
<comment type="caution">
    <text evidence="6">The sequence shown here is derived from an EMBL/GenBank/DDBJ whole genome shotgun (WGS) entry which is preliminary data.</text>
</comment>
<evidence type="ECO:0000256" key="1">
    <source>
        <dbReference type="ARBA" id="ARBA00009183"/>
    </source>
</evidence>
<dbReference type="SUPFAM" id="SSF51905">
    <property type="entry name" value="FAD/NAD(P)-binding domain"/>
    <property type="match status" value="1"/>
</dbReference>
<evidence type="ECO:0000313" key="6">
    <source>
        <dbReference type="EMBL" id="KAF5388992.1"/>
    </source>
</evidence>
<evidence type="ECO:0000256" key="2">
    <source>
        <dbReference type="ARBA" id="ARBA00022630"/>
    </source>
</evidence>